<dbReference type="EMBL" id="JANUEK010000002">
    <property type="protein sequence ID" value="MCS4279199.1"/>
    <property type="molecule type" value="Genomic_DNA"/>
</dbReference>
<dbReference type="PANTHER" id="PTHR46344:SF27">
    <property type="entry name" value="KELCH REPEAT SUPERFAMILY PROTEIN"/>
    <property type="match status" value="1"/>
</dbReference>
<dbReference type="SMART" id="SM00612">
    <property type="entry name" value="Kelch"/>
    <property type="match status" value="5"/>
</dbReference>
<feature type="chain" id="PRO_5043431320" evidence="3">
    <location>
        <begin position="22"/>
        <end position="349"/>
    </location>
</feature>
<keyword evidence="3" id="KW-0732">Signal</keyword>
<dbReference type="InterPro" id="IPR006652">
    <property type="entry name" value="Kelch_1"/>
</dbReference>
<dbReference type="PROSITE" id="PS51257">
    <property type="entry name" value="PROKAR_LIPOPROTEIN"/>
    <property type="match status" value="1"/>
</dbReference>
<protein>
    <submittedName>
        <fullName evidence="5">N-acetylneuraminic acid mutarotase</fullName>
    </submittedName>
</protein>
<dbReference type="InterPro" id="IPR056737">
    <property type="entry name" value="Beta-prop_ATRN-MKLN-like"/>
</dbReference>
<feature type="domain" description="Attractin/MKLN-like beta-propeller" evidence="4">
    <location>
        <begin position="53"/>
        <end position="280"/>
    </location>
</feature>
<evidence type="ECO:0000256" key="2">
    <source>
        <dbReference type="ARBA" id="ARBA00022737"/>
    </source>
</evidence>
<dbReference type="RefSeq" id="WP_259259968.1">
    <property type="nucleotide sequence ID" value="NZ_JANUEK010000002.1"/>
</dbReference>
<accession>A0AAW5PFF0</accession>
<sequence>MVLRRLTCLLATSLITAALLAACAGRTVPSGLTTTAGASESPAAALKWMKQAGGHPPTARHESALVALDGKLYLLGGRGERPLEIFDPANGRWTRGARPPLDQLHHAQALAYNGRIWVLGALTGDFPAEPAVPTLWVYDPTADAWQPGPPLPAGRARGASGVALHAGRIYLVGGVTRGHTGGVVPWLDVFDPATERWTALPDAPHARDHFHAAVLDGALYAAGGRVSAHGSGASGMQSVAAVDMFDIASGRWSTLPSPLPTPRSGTATVVWNDQLVVIGGESDAHTVAHAQVEAWNPATQRWEALPPLPVGRHGMQAAVLDGALHVVAGSGNRGGGPELDDHYRLVARP</sequence>
<dbReference type="AlphaFoldDB" id="A0AAW5PFF0"/>
<dbReference type="PANTHER" id="PTHR46344">
    <property type="entry name" value="OS02G0202900 PROTEIN"/>
    <property type="match status" value="1"/>
</dbReference>
<dbReference type="SUPFAM" id="SSF117281">
    <property type="entry name" value="Kelch motif"/>
    <property type="match status" value="1"/>
</dbReference>
<evidence type="ECO:0000313" key="6">
    <source>
        <dbReference type="Proteomes" id="UP001320691"/>
    </source>
</evidence>
<organism evidence="5 6">
    <name type="scientific">Stenotrophomonas rhizophila</name>
    <dbReference type="NCBI Taxonomy" id="216778"/>
    <lineage>
        <taxon>Bacteria</taxon>
        <taxon>Pseudomonadati</taxon>
        <taxon>Pseudomonadota</taxon>
        <taxon>Gammaproteobacteria</taxon>
        <taxon>Lysobacterales</taxon>
        <taxon>Lysobacteraceae</taxon>
        <taxon>Stenotrophomonas</taxon>
    </lineage>
</organism>
<comment type="caution">
    <text evidence="5">The sequence shown here is derived from an EMBL/GenBank/DDBJ whole genome shotgun (WGS) entry which is preliminary data.</text>
</comment>
<keyword evidence="2" id="KW-0677">Repeat</keyword>
<dbReference type="Pfam" id="PF24981">
    <property type="entry name" value="Beta-prop_ATRN-LZTR1"/>
    <property type="match status" value="1"/>
</dbReference>
<feature type="signal peptide" evidence="3">
    <location>
        <begin position="1"/>
        <end position="21"/>
    </location>
</feature>
<reference evidence="5" key="1">
    <citation type="submission" date="2022-08" db="EMBL/GenBank/DDBJ databases">
        <title>Genomic analyses of the natural microbiome of Caenorhabditis elegans.</title>
        <authorList>
            <person name="Samuel B."/>
        </authorList>
    </citation>
    <scope>NUCLEOTIDE SEQUENCE</scope>
    <source>
        <strain evidence="5">BIGb0277</strain>
    </source>
</reference>
<name>A0AAW5PFF0_9GAMM</name>
<dbReference type="Proteomes" id="UP001320691">
    <property type="component" value="Unassembled WGS sequence"/>
</dbReference>
<gene>
    <name evidence="5" type="ORF">M2412_001166</name>
</gene>
<dbReference type="InterPro" id="IPR015915">
    <property type="entry name" value="Kelch-typ_b-propeller"/>
</dbReference>
<keyword evidence="1" id="KW-0880">Kelch repeat</keyword>
<evidence type="ECO:0000256" key="3">
    <source>
        <dbReference type="SAM" id="SignalP"/>
    </source>
</evidence>
<evidence type="ECO:0000313" key="5">
    <source>
        <dbReference type="EMBL" id="MCS4279199.1"/>
    </source>
</evidence>
<evidence type="ECO:0000256" key="1">
    <source>
        <dbReference type="ARBA" id="ARBA00022441"/>
    </source>
</evidence>
<dbReference type="Gene3D" id="2.120.10.80">
    <property type="entry name" value="Kelch-type beta propeller"/>
    <property type="match status" value="2"/>
</dbReference>
<evidence type="ECO:0000259" key="4">
    <source>
        <dbReference type="Pfam" id="PF24981"/>
    </source>
</evidence>
<proteinExistence type="predicted"/>